<dbReference type="PANTHER" id="PTHR43586">
    <property type="entry name" value="CYSTEINE DESULFURASE"/>
    <property type="match status" value="1"/>
</dbReference>
<dbReference type="RefSeq" id="WP_121256743.1">
    <property type="nucleotide sequence ID" value="NZ_RBIL01000002.1"/>
</dbReference>
<dbReference type="SUPFAM" id="SSF53383">
    <property type="entry name" value="PLP-dependent transferases"/>
    <property type="match status" value="1"/>
</dbReference>
<dbReference type="InterPro" id="IPR015422">
    <property type="entry name" value="PyrdxlP-dep_Trfase_small"/>
</dbReference>
<feature type="domain" description="Aminotransferase class V" evidence="1">
    <location>
        <begin position="23"/>
        <end position="348"/>
    </location>
</feature>
<dbReference type="Proteomes" id="UP000278962">
    <property type="component" value="Unassembled WGS sequence"/>
</dbReference>
<dbReference type="Gene3D" id="3.90.1150.10">
    <property type="entry name" value="Aspartate Aminotransferase, domain 1"/>
    <property type="match status" value="1"/>
</dbReference>
<dbReference type="Pfam" id="PF00266">
    <property type="entry name" value="Aminotran_5"/>
    <property type="match status" value="1"/>
</dbReference>
<evidence type="ECO:0000313" key="3">
    <source>
        <dbReference type="Proteomes" id="UP000278962"/>
    </source>
</evidence>
<reference evidence="2 3" key="1">
    <citation type="submission" date="2018-10" db="EMBL/GenBank/DDBJ databases">
        <title>Genomic Encyclopedia of Archaeal and Bacterial Type Strains, Phase II (KMG-II): from individual species to whole genera.</title>
        <authorList>
            <person name="Goeker M."/>
        </authorList>
    </citation>
    <scope>NUCLEOTIDE SEQUENCE [LARGE SCALE GENOMIC DNA]</scope>
    <source>
        <strain evidence="2 3">DSM 14954</strain>
    </source>
</reference>
<accession>A0A660L7A1</accession>
<dbReference type="OrthoDB" id="250246at2"/>
<dbReference type="InterPro" id="IPR000192">
    <property type="entry name" value="Aminotrans_V_dom"/>
</dbReference>
<evidence type="ECO:0000259" key="1">
    <source>
        <dbReference type="Pfam" id="PF00266"/>
    </source>
</evidence>
<dbReference type="InterPro" id="IPR015424">
    <property type="entry name" value="PyrdxlP-dep_Trfase"/>
</dbReference>
<dbReference type="GO" id="GO:0016829">
    <property type="term" value="F:lyase activity"/>
    <property type="evidence" value="ECO:0007669"/>
    <property type="project" value="UniProtKB-KW"/>
</dbReference>
<comment type="caution">
    <text evidence="2">The sequence shown here is derived from an EMBL/GenBank/DDBJ whole genome shotgun (WGS) entry which is preliminary data.</text>
</comment>
<sequence>MAFRDEFPVLEGLAYLNAGTDGPIPRAAAEAARAELDQQVGQGRLMPHFMRRHELGDELRAGYARAMHCSPEDVAVTSGTSAGLGAVLAGLDIGPGDEIVTSDAEHPGLLGPLIAARHRGATVKAVPFAELANAVSARTTLVAASHVSWITGELAPAELRDVPVPVILDGAQGTGAVPVDVKQLGCVAYAAAGQKWLCGADGTGMLYLDPAFGERVRTINPTYYSFEDTSHGLESTFKGSASRFDLPLPREAVALSKYALDVLEAEGLDTVLARSADLAETFATRLAEAGYTVAPRGRTTLVSFEVKDPEAMRERLGERGVAVRNLPGTPYLRASVGAWNDESDLDRLLEALK</sequence>
<protein>
    <submittedName>
        <fullName evidence="2">L-cysteine/cystine lyase</fullName>
    </submittedName>
</protein>
<name>A0A660L7A1_9ACTN</name>
<keyword evidence="3" id="KW-1185">Reference proteome</keyword>
<keyword evidence="2" id="KW-0456">Lyase</keyword>
<dbReference type="Gene3D" id="3.40.640.10">
    <property type="entry name" value="Type I PLP-dependent aspartate aminotransferase-like (Major domain)"/>
    <property type="match status" value="1"/>
</dbReference>
<dbReference type="PANTHER" id="PTHR43586:SF15">
    <property type="entry name" value="BLR3095 PROTEIN"/>
    <property type="match status" value="1"/>
</dbReference>
<proteinExistence type="predicted"/>
<gene>
    <name evidence="2" type="ORF">C8N24_5852</name>
</gene>
<dbReference type="InterPro" id="IPR015421">
    <property type="entry name" value="PyrdxlP-dep_Trfase_major"/>
</dbReference>
<organism evidence="2 3">
    <name type="scientific">Solirubrobacter pauli</name>
    <dbReference type="NCBI Taxonomy" id="166793"/>
    <lineage>
        <taxon>Bacteria</taxon>
        <taxon>Bacillati</taxon>
        <taxon>Actinomycetota</taxon>
        <taxon>Thermoleophilia</taxon>
        <taxon>Solirubrobacterales</taxon>
        <taxon>Solirubrobacteraceae</taxon>
        <taxon>Solirubrobacter</taxon>
    </lineage>
</organism>
<dbReference type="AlphaFoldDB" id="A0A660L7A1"/>
<dbReference type="EMBL" id="RBIL01000002">
    <property type="protein sequence ID" value="RKQ87823.1"/>
    <property type="molecule type" value="Genomic_DNA"/>
</dbReference>
<evidence type="ECO:0000313" key="2">
    <source>
        <dbReference type="EMBL" id="RKQ87823.1"/>
    </source>
</evidence>